<feature type="region of interest" description="Disordered" evidence="1">
    <location>
        <begin position="66"/>
        <end position="89"/>
    </location>
</feature>
<proteinExistence type="predicted"/>
<sequence>MRVCVCVCTVVCLETRSGGTKSDPHFFMRHLLLQFLFGSSQECYTRDVIATMSSPLLTFTFARHHSVRGPSDLGTQRQTKPDRIRGRAD</sequence>
<dbReference type="EMBL" id="GGFL01013824">
    <property type="protein sequence ID" value="MBW78002.1"/>
    <property type="molecule type" value="Transcribed_RNA"/>
</dbReference>
<name>A0A2M4DKD7_ANODA</name>
<accession>A0A2M4DKD7</accession>
<protein>
    <submittedName>
        <fullName evidence="2">Putative secreted protein</fullName>
    </submittedName>
</protein>
<evidence type="ECO:0000256" key="1">
    <source>
        <dbReference type="SAM" id="MobiDB-lite"/>
    </source>
</evidence>
<evidence type="ECO:0000313" key="2">
    <source>
        <dbReference type="EMBL" id="MBW78002.1"/>
    </source>
</evidence>
<dbReference type="AlphaFoldDB" id="A0A2M4DKD7"/>
<reference evidence="2" key="1">
    <citation type="submission" date="2018-01" db="EMBL/GenBank/DDBJ databases">
        <title>An insight into the sialome of Amazonian anophelines.</title>
        <authorList>
            <person name="Ribeiro J.M."/>
            <person name="Scarpassa V."/>
            <person name="Calvo E."/>
        </authorList>
    </citation>
    <scope>NUCLEOTIDE SEQUENCE</scope>
</reference>
<feature type="compositionally biased region" description="Basic and acidic residues" evidence="1">
    <location>
        <begin position="79"/>
        <end position="89"/>
    </location>
</feature>
<organism evidence="2">
    <name type="scientific">Anopheles darlingi</name>
    <name type="common">Mosquito</name>
    <dbReference type="NCBI Taxonomy" id="43151"/>
    <lineage>
        <taxon>Eukaryota</taxon>
        <taxon>Metazoa</taxon>
        <taxon>Ecdysozoa</taxon>
        <taxon>Arthropoda</taxon>
        <taxon>Hexapoda</taxon>
        <taxon>Insecta</taxon>
        <taxon>Pterygota</taxon>
        <taxon>Neoptera</taxon>
        <taxon>Endopterygota</taxon>
        <taxon>Diptera</taxon>
        <taxon>Nematocera</taxon>
        <taxon>Culicoidea</taxon>
        <taxon>Culicidae</taxon>
        <taxon>Anophelinae</taxon>
        <taxon>Anopheles</taxon>
    </lineage>
</organism>